<keyword evidence="3" id="KW-1185">Reference proteome</keyword>
<dbReference type="PANTHER" id="PTHR33993:SF2">
    <property type="entry name" value="VOC DOMAIN-CONTAINING PROTEIN"/>
    <property type="match status" value="1"/>
</dbReference>
<dbReference type="SUPFAM" id="SSF54593">
    <property type="entry name" value="Glyoxalase/Bleomycin resistance protein/Dihydroxybiphenyl dioxygenase"/>
    <property type="match status" value="1"/>
</dbReference>
<dbReference type="InterPro" id="IPR052164">
    <property type="entry name" value="Anthracycline_SecMetBiosynth"/>
</dbReference>
<dbReference type="RefSeq" id="WP_058356466.1">
    <property type="nucleotide sequence ID" value="NZ_CABKVG010000009.1"/>
</dbReference>
<evidence type="ECO:0000313" key="2">
    <source>
        <dbReference type="EMBL" id="UOO88099.1"/>
    </source>
</evidence>
<protein>
    <submittedName>
        <fullName evidence="2">VOC family protein</fullName>
    </submittedName>
</protein>
<evidence type="ECO:0000259" key="1">
    <source>
        <dbReference type="PROSITE" id="PS51819"/>
    </source>
</evidence>
<dbReference type="InterPro" id="IPR037523">
    <property type="entry name" value="VOC_core"/>
</dbReference>
<evidence type="ECO:0000313" key="3">
    <source>
        <dbReference type="Proteomes" id="UP000832011"/>
    </source>
</evidence>
<organism evidence="2 3">
    <name type="scientific">Vitreoscilla massiliensis</name>
    <dbReference type="NCBI Taxonomy" id="1689272"/>
    <lineage>
        <taxon>Bacteria</taxon>
        <taxon>Pseudomonadati</taxon>
        <taxon>Pseudomonadota</taxon>
        <taxon>Betaproteobacteria</taxon>
        <taxon>Neisseriales</taxon>
        <taxon>Neisseriaceae</taxon>
        <taxon>Vitreoscilla</taxon>
    </lineage>
</organism>
<dbReference type="PANTHER" id="PTHR33993">
    <property type="entry name" value="GLYOXALASE-RELATED"/>
    <property type="match status" value="1"/>
</dbReference>
<dbReference type="PROSITE" id="PS51819">
    <property type="entry name" value="VOC"/>
    <property type="match status" value="1"/>
</dbReference>
<reference evidence="2 3" key="1">
    <citation type="journal article" date="2022" name="Res Sq">
        <title>Evolution of multicellular longitudinally dividing oral cavity symbionts (Neisseriaceae).</title>
        <authorList>
            <person name="Nyongesa S."/>
            <person name="Weber P."/>
            <person name="Bernet E."/>
            <person name="Pullido F."/>
            <person name="Nieckarz M."/>
            <person name="Delaby M."/>
            <person name="Nieves C."/>
            <person name="Viehboeck T."/>
            <person name="Krause N."/>
            <person name="Rivera-Millot A."/>
            <person name="Nakamura A."/>
            <person name="Vischer N."/>
            <person name="VanNieuwenhze M."/>
            <person name="Brun Y."/>
            <person name="Cava F."/>
            <person name="Bulgheresi S."/>
            <person name="Veyrier F."/>
        </authorList>
    </citation>
    <scope>NUCLEOTIDE SEQUENCE [LARGE SCALE GENOMIC DNA]</scope>
    <source>
        <strain evidence="2 3">SN4</strain>
    </source>
</reference>
<sequence length="125" mass="13649">MNRICYFEIQSSLPEREVAFYQAVFGWTFEPVADLPIAYYRISTPGIHGGLLERPAATPPTHCGTNAFTCSVEVADFDATAALILAHGGQVAMPKFAIPQQCWQGYFIHADNNTFGIVEPNPNAG</sequence>
<gene>
    <name evidence="2" type="ORF">LVJ82_11425</name>
</gene>
<dbReference type="Gene3D" id="3.10.180.10">
    <property type="entry name" value="2,3-Dihydroxybiphenyl 1,2-Dioxygenase, domain 1"/>
    <property type="match status" value="1"/>
</dbReference>
<proteinExistence type="predicted"/>
<dbReference type="CDD" id="cd07247">
    <property type="entry name" value="SgaA_N_like"/>
    <property type="match status" value="1"/>
</dbReference>
<dbReference type="Proteomes" id="UP000832011">
    <property type="component" value="Chromosome"/>
</dbReference>
<accession>A0ABY4DYN7</accession>
<dbReference type="EMBL" id="CP091511">
    <property type="protein sequence ID" value="UOO88099.1"/>
    <property type="molecule type" value="Genomic_DNA"/>
</dbReference>
<name>A0ABY4DYN7_9NEIS</name>
<feature type="domain" description="VOC" evidence="1">
    <location>
        <begin position="3"/>
        <end position="120"/>
    </location>
</feature>
<dbReference type="InterPro" id="IPR029068">
    <property type="entry name" value="Glyas_Bleomycin-R_OHBP_Dase"/>
</dbReference>